<accession>A0A852Z3W5</accession>
<sequence>MSEEVASSTRGGGAGSSPGGHRRRGGFDFGAARARFFGVLATVVRWVCTLAAALSAAHVVFTLGGANPDNALTRFVAEWARAVAFGFQDLFLKPAEPELEVLLNYGAAALFWLFVSGASVRILHALGGRSG</sequence>
<feature type="transmembrane region" description="Helical" evidence="2">
    <location>
        <begin position="102"/>
        <end position="123"/>
    </location>
</feature>
<feature type="transmembrane region" description="Helical" evidence="2">
    <location>
        <begin position="43"/>
        <end position="66"/>
    </location>
</feature>
<protein>
    <recommendedName>
        <fullName evidence="5">YGGT family protein</fullName>
    </recommendedName>
</protein>
<evidence type="ECO:0000313" key="3">
    <source>
        <dbReference type="EMBL" id="NYH80439.1"/>
    </source>
</evidence>
<comment type="caution">
    <text evidence="3">The sequence shown here is derived from an EMBL/GenBank/DDBJ whole genome shotgun (WGS) entry which is preliminary data.</text>
</comment>
<proteinExistence type="predicted"/>
<keyword evidence="4" id="KW-1185">Reference proteome</keyword>
<dbReference type="AlphaFoldDB" id="A0A852Z3W5"/>
<gene>
    <name evidence="3" type="ORF">FHR84_003796</name>
</gene>
<dbReference type="RefSeq" id="WP_179536780.1">
    <property type="nucleotide sequence ID" value="NZ_JACBYW010000007.1"/>
</dbReference>
<organism evidence="3 4">
    <name type="scientific">Actinopolyspora biskrensis</name>
    <dbReference type="NCBI Taxonomy" id="1470178"/>
    <lineage>
        <taxon>Bacteria</taxon>
        <taxon>Bacillati</taxon>
        <taxon>Actinomycetota</taxon>
        <taxon>Actinomycetes</taxon>
        <taxon>Actinopolysporales</taxon>
        <taxon>Actinopolysporaceae</taxon>
        <taxon>Actinopolyspora</taxon>
    </lineage>
</organism>
<name>A0A852Z3W5_9ACTN</name>
<evidence type="ECO:0008006" key="5">
    <source>
        <dbReference type="Google" id="ProtNLM"/>
    </source>
</evidence>
<feature type="region of interest" description="Disordered" evidence="1">
    <location>
        <begin position="1"/>
        <end position="21"/>
    </location>
</feature>
<evidence type="ECO:0000256" key="2">
    <source>
        <dbReference type="SAM" id="Phobius"/>
    </source>
</evidence>
<keyword evidence="2" id="KW-0812">Transmembrane</keyword>
<reference evidence="3 4" key="1">
    <citation type="submission" date="2020-07" db="EMBL/GenBank/DDBJ databases">
        <title>Genomic Encyclopedia of Type Strains, Phase III (KMG-III): the genomes of soil and plant-associated and newly described type strains.</title>
        <authorList>
            <person name="Whitman W."/>
        </authorList>
    </citation>
    <scope>NUCLEOTIDE SEQUENCE [LARGE SCALE GENOMIC DNA]</scope>
    <source>
        <strain evidence="3 4">CECT 8576</strain>
    </source>
</reference>
<evidence type="ECO:0000313" key="4">
    <source>
        <dbReference type="Proteomes" id="UP000548304"/>
    </source>
</evidence>
<dbReference type="EMBL" id="JACBYW010000007">
    <property type="protein sequence ID" value="NYH80439.1"/>
    <property type="molecule type" value="Genomic_DNA"/>
</dbReference>
<keyword evidence="2" id="KW-0472">Membrane</keyword>
<keyword evidence="2" id="KW-1133">Transmembrane helix</keyword>
<evidence type="ECO:0000256" key="1">
    <source>
        <dbReference type="SAM" id="MobiDB-lite"/>
    </source>
</evidence>
<dbReference type="Proteomes" id="UP000548304">
    <property type="component" value="Unassembled WGS sequence"/>
</dbReference>